<comment type="caution">
    <text evidence="2">The sequence shown here is derived from an EMBL/GenBank/DDBJ whole genome shotgun (WGS) entry which is preliminary data.</text>
</comment>
<dbReference type="Proteomes" id="UP001597283">
    <property type="component" value="Unassembled WGS sequence"/>
</dbReference>
<keyword evidence="3" id="KW-1185">Reference proteome</keyword>
<gene>
    <name evidence="2" type="ORF">ACFSC3_11430</name>
</gene>
<keyword evidence="1" id="KW-1133">Transmembrane helix</keyword>
<reference evidence="3" key="1">
    <citation type="journal article" date="2019" name="Int. J. Syst. Evol. Microbiol.">
        <title>The Global Catalogue of Microorganisms (GCM) 10K type strain sequencing project: providing services to taxonomists for standard genome sequencing and annotation.</title>
        <authorList>
            <consortium name="The Broad Institute Genomics Platform"/>
            <consortium name="The Broad Institute Genome Sequencing Center for Infectious Disease"/>
            <person name="Wu L."/>
            <person name="Ma J."/>
        </authorList>
    </citation>
    <scope>NUCLEOTIDE SEQUENCE [LARGE SCALE GENOMIC DNA]</scope>
    <source>
        <strain evidence="3">Q85</strain>
    </source>
</reference>
<organism evidence="2 3">
    <name type="scientific">Sphingomonas floccifaciens</name>
    <dbReference type="NCBI Taxonomy" id="1844115"/>
    <lineage>
        <taxon>Bacteria</taxon>
        <taxon>Pseudomonadati</taxon>
        <taxon>Pseudomonadota</taxon>
        <taxon>Alphaproteobacteria</taxon>
        <taxon>Sphingomonadales</taxon>
        <taxon>Sphingomonadaceae</taxon>
        <taxon>Sphingomonas</taxon>
    </lineage>
</organism>
<dbReference type="RefSeq" id="WP_380940567.1">
    <property type="nucleotide sequence ID" value="NZ_JBHUFC010000003.1"/>
</dbReference>
<evidence type="ECO:0000256" key="1">
    <source>
        <dbReference type="SAM" id="Phobius"/>
    </source>
</evidence>
<feature type="transmembrane region" description="Helical" evidence="1">
    <location>
        <begin position="68"/>
        <end position="86"/>
    </location>
</feature>
<proteinExistence type="predicted"/>
<keyword evidence="1" id="KW-0472">Membrane</keyword>
<evidence type="ECO:0000313" key="2">
    <source>
        <dbReference type="EMBL" id="MFD1788185.1"/>
    </source>
</evidence>
<dbReference type="EMBL" id="JBHUFC010000003">
    <property type="protein sequence ID" value="MFD1788185.1"/>
    <property type="molecule type" value="Genomic_DNA"/>
</dbReference>
<sequence length="235" mass="25575">MSEVDDVIARSNEMLDRTRANSRGASARSRKARQNEVGKRIARIAIVDAVILIAAVVVGFFIPLGMFGALAVMALLIAATVLLAFAPAEPEVRAETLPSTPLRTLPLQTEAWLDRQRPALPAPAQTLVDAIGVRLDTLGPQLTALDDGAPVAVELRKLIGEQLPELVKGYTAVPEPLRRVPRNGRTPDEQLTDGLKLIEQEIGEMSASLAQGDLDRLSTRERYLQIRYREDGLEG</sequence>
<keyword evidence="1" id="KW-0812">Transmembrane</keyword>
<accession>A0ABW4NFW3</accession>
<name>A0ABW4NFW3_9SPHN</name>
<feature type="transmembrane region" description="Helical" evidence="1">
    <location>
        <begin position="41"/>
        <end position="62"/>
    </location>
</feature>
<protein>
    <submittedName>
        <fullName evidence="2">Uncharacterized protein</fullName>
    </submittedName>
</protein>
<evidence type="ECO:0000313" key="3">
    <source>
        <dbReference type="Proteomes" id="UP001597283"/>
    </source>
</evidence>